<dbReference type="Gene3D" id="2.40.360.20">
    <property type="match status" value="1"/>
</dbReference>
<feature type="domain" description="DUF3108" evidence="2">
    <location>
        <begin position="28"/>
        <end position="227"/>
    </location>
</feature>
<reference evidence="3 4" key="1">
    <citation type="submission" date="2018-03" db="EMBL/GenBank/DDBJ databases">
        <title>Genomic Encyclopedia of Archaeal and Bacterial Type Strains, Phase II (KMG-II): from individual species to whole genera.</title>
        <authorList>
            <person name="Goeker M."/>
        </authorList>
    </citation>
    <scope>NUCLEOTIDE SEQUENCE [LARGE SCALE GENOMIC DNA]</scope>
    <source>
        <strain evidence="3 4">DSM 28354</strain>
    </source>
</reference>
<dbReference type="EMBL" id="PVTE01000030">
    <property type="protein sequence ID" value="PRY28167.1"/>
    <property type="molecule type" value="Genomic_DNA"/>
</dbReference>
<gene>
    <name evidence="3" type="ORF">CLV58_13024</name>
</gene>
<accession>A0A2T0S425</accession>
<dbReference type="AlphaFoldDB" id="A0A2T0S425"/>
<proteinExistence type="predicted"/>
<protein>
    <recommendedName>
        <fullName evidence="2">DUF3108 domain-containing protein</fullName>
    </recommendedName>
</protein>
<dbReference type="PROSITE" id="PS51257">
    <property type="entry name" value="PROKAR_LIPOPROTEIN"/>
    <property type="match status" value="1"/>
</dbReference>
<evidence type="ECO:0000259" key="2">
    <source>
        <dbReference type="Pfam" id="PF21347"/>
    </source>
</evidence>
<sequence length="231" mass="25457">MKLLLISLLLLQPAFSFAQSCMGFTIKPGMTYELSTFNAKDKPTGRIRYHIDNAKTQGNNTIMDITAQFTDEAGRSKTPYTIHYTCTGTEIQADLSGVMQGMTGMNSRDMEMTVKTNRLVYPAKLSVGASLSDGQMDVDMANGGNVMMTMSMAMTNRKVDGQESITTPAGTFNAYKITSDVAFDNRAMGIPIRSTMKTVSYRTNDLLFDVKSETYNKNGKLMGYTLLSKIN</sequence>
<dbReference type="RefSeq" id="WP_106140356.1">
    <property type="nucleotide sequence ID" value="NZ_PVTE01000030.1"/>
</dbReference>
<dbReference type="InterPro" id="IPR049279">
    <property type="entry name" value="DUF3108-like"/>
</dbReference>
<feature type="chain" id="PRO_5015747539" description="DUF3108 domain-containing protein" evidence="1">
    <location>
        <begin position="19"/>
        <end position="231"/>
    </location>
</feature>
<evidence type="ECO:0000313" key="4">
    <source>
        <dbReference type="Proteomes" id="UP000238375"/>
    </source>
</evidence>
<organism evidence="3 4">
    <name type="scientific">Spirosoma oryzae</name>
    <dbReference type="NCBI Taxonomy" id="1469603"/>
    <lineage>
        <taxon>Bacteria</taxon>
        <taxon>Pseudomonadati</taxon>
        <taxon>Bacteroidota</taxon>
        <taxon>Cytophagia</taxon>
        <taxon>Cytophagales</taxon>
        <taxon>Cytophagaceae</taxon>
        <taxon>Spirosoma</taxon>
    </lineage>
</organism>
<keyword evidence="4" id="KW-1185">Reference proteome</keyword>
<feature type="signal peptide" evidence="1">
    <location>
        <begin position="1"/>
        <end position="18"/>
    </location>
</feature>
<evidence type="ECO:0000256" key="1">
    <source>
        <dbReference type="SAM" id="SignalP"/>
    </source>
</evidence>
<evidence type="ECO:0000313" key="3">
    <source>
        <dbReference type="EMBL" id="PRY28167.1"/>
    </source>
</evidence>
<comment type="caution">
    <text evidence="3">The sequence shown here is derived from an EMBL/GenBank/DDBJ whole genome shotgun (WGS) entry which is preliminary data.</text>
</comment>
<dbReference type="Proteomes" id="UP000238375">
    <property type="component" value="Unassembled WGS sequence"/>
</dbReference>
<name>A0A2T0S425_9BACT</name>
<dbReference type="Pfam" id="PF21347">
    <property type="entry name" value="DUF3108_like"/>
    <property type="match status" value="1"/>
</dbReference>
<dbReference type="OrthoDB" id="665223at2"/>
<keyword evidence="1" id="KW-0732">Signal</keyword>